<dbReference type="InterPro" id="IPR009057">
    <property type="entry name" value="Homeodomain-like_sf"/>
</dbReference>
<dbReference type="SMART" id="SM00717">
    <property type="entry name" value="SANT"/>
    <property type="match status" value="2"/>
</dbReference>
<evidence type="ECO:0000256" key="11">
    <source>
        <dbReference type="SAM" id="SignalP"/>
    </source>
</evidence>
<comment type="caution">
    <text evidence="16">The sequence shown here is derived from an EMBL/GenBank/DDBJ whole genome shotgun (WGS) entry which is preliminary data.</text>
</comment>
<keyword evidence="5" id="KW-0134">Cell wall</keyword>
<evidence type="ECO:0000256" key="1">
    <source>
        <dbReference type="ARBA" id="ARBA00004123"/>
    </source>
</evidence>
<feature type="domain" description="Myb-like" evidence="12">
    <location>
        <begin position="319"/>
        <end position="366"/>
    </location>
</feature>
<dbReference type="InterPro" id="IPR007117">
    <property type="entry name" value="Expansin_CBD"/>
</dbReference>
<protein>
    <recommendedName>
        <fullName evidence="18">Expansin</fullName>
    </recommendedName>
</protein>
<dbReference type="PROSITE" id="PS50843">
    <property type="entry name" value="EXPANSIN_CBD"/>
    <property type="match status" value="1"/>
</dbReference>
<feature type="signal peptide" evidence="11">
    <location>
        <begin position="1"/>
        <end position="21"/>
    </location>
</feature>
<dbReference type="Pfam" id="PF03330">
    <property type="entry name" value="DPBB_1"/>
    <property type="match status" value="1"/>
</dbReference>
<dbReference type="Gene3D" id="1.10.10.60">
    <property type="entry name" value="Homeodomain-like"/>
    <property type="match status" value="2"/>
</dbReference>
<dbReference type="InterPro" id="IPR017930">
    <property type="entry name" value="Myb_dom"/>
</dbReference>
<dbReference type="CDD" id="cd22274">
    <property type="entry name" value="DPBB_EXPA_N"/>
    <property type="match status" value="1"/>
</dbReference>
<evidence type="ECO:0000259" key="13">
    <source>
        <dbReference type="PROSITE" id="PS50842"/>
    </source>
</evidence>
<evidence type="ECO:0000256" key="9">
    <source>
        <dbReference type="ARBA" id="ARBA00023242"/>
    </source>
</evidence>
<dbReference type="PROSITE" id="PS50090">
    <property type="entry name" value="MYB_LIKE"/>
    <property type="match status" value="2"/>
</dbReference>
<evidence type="ECO:0000256" key="2">
    <source>
        <dbReference type="ARBA" id="ARBA00004170"/>
    </source>
</evidence>
<evidence type="ECO:0000259" key="15">
    <source>
        <dbReference type="PROSITE" id="PS51294"/>
    </source>
</evidence>
<dbReference type="Pfam" id="PF01357">
    <property type="entry name" value="Expansin_C"/>
    <property type="match status" value="1"/>
</dbReference>
<organism evidence="16 17">
    <name type="scientific">Brassica napus</name>
    <name type="common">Rape</name>
    <dbReference type="NCBI Taxonomy" id="3708"/>
    <lineage>
        <taxon>Eukaryota</taxon>
        <taxon>Viridiplantae</taxon>
        <taxon>Streptophyta</taxon>
        <taxon>Embryophyta</taxon>
        <taxon>Tracheophyta</taxon>
        <taxon>Spermatophyta</taxon>
        <taxon>Magnoliopsida</taxon>
        <taxon>eudicotyledons</taxon>
        <taxon>Gunneridae</taxon>
        <taxon>Pentapetalae</taxon>
        <taxon>rosids</taxon>
        <taxon>malvids</taxon>
        <taxon>Brassicales</taxon>
        <taxon>Brassicaceae</taxon>
        <taxon>Brassiceae</taxon>
        <taxon>Brassica</taxon>
    </lineage>
</organism>
<dbReference type="PANTHER" id="PTHR31867">
    <property type="entry name" value="EXPANSIN-A15"/>
    <property type="match status" value="1"/>
</dbReference>
<dbReference type="PRINTS" id="PR01226">
    <property type="entry name" value="EXPANSIN"/>
</dbReference>
<dbReference type="Pfam" id="PF13921">
    <property type="entry name" value="Myb_DNA-bind_6"/>
    <property type="match status" value="1"/>
</dbReference>
<dbReference type="PROSITE" id="PS50842">
    <property type="entry name" value="EXPANSIN_EG45"/>
    <property type="match status" value="1"/>
</dbReference>
<evidence type="ECO:0000256" key="7">
    <source>
        <dbReference type="ARBA" id="ARBA00022729"/>
    </source>
</evidence>
<dbReference type="InterPro" id="IPR036908">
    <property type="entry name" value="RlpA-like_sf"/>
</dbReference>
<proteinExistence type="inferred from homology"/>
<feature type="domain" description="Myb-like" evidence="12">
    <location>
        <begin position="367"/>
        <end position="417"/>
    </location>
</feature>
<dbReference type="InterPro" id="IPR036749">
    <property type="entry name" value="Expansin_CBD_sf"/>
</dbReference>
<dbReference type="InterPro" id="IPR007118">
    <property type="entry name" value="Expan_Lol_pI"/>
</dbReference>
<dbReference type="Proteomes" id="UP000824890">
    <property type="component" value="Unassembled WGS sequence"/>
</dbReference>
<dbReference type="InterPro" id="IPR009009">
    <property type="entry name" value="RlpA-like_DPBB"/>
</dbReference>
<keyword evidence="10" id="KW-0961">Cell wall biogenesis/degradation</keyword>
<evidence type="ECO:0008006" key="18">
    <source>
        <dbReference type="Google" id="ProtNLM"/>
    </source>
</evidence>
<keyword evidence="17" id="KW-1185">Reference proteome</keyword>
<dbReference type="SMART" id="SM00837">
    <property type="entry name" value="DPBB_1"/>
    <property type="match status" value="1"/>
</dbReference>
<evidence type="ECO:0000256" key="5">
    <source>
        <dbReference type="ARBA" id="ARBA00022512"/>
    </source>
</evidence>
<dbReference type="PRINTS" id="PR01225">
    <property type="entry name" value="EXPANSNFAMLY"/>
</dbReference>
<feature type="domain" description="Expansin-like CBD" evidence="14">
    <location>
        <begin position="170"/>
        <end position="249"/>
    </location>
</feature>
<evidence type="ECO:0000259" key="12">
    <source>
        <dbReference type="PROSITE" id="PS50090"/>
    </source>
</evidence>
<dbReference type="Gene3D" id="2.40.40.10">
    <property type="entry name" value="RlpA-like domain"/>
    <property type="match status" value="1"/>
</dbReference>
<dbReference type="SUPFAM" id="SSF46689">
    <property type="entry name" value="Homeodomain-like"/>
    <property type="match status" value="1"/>
</dbReference>
<evidence type="ECO:0000256" key="3">
    <source>
        <dbReference type="ARBA" id="ARBA00004191"/>
    </source>
</evidence>
<feature type="domain" description="HTH myb-type" evidence="15">
    <location>
        <begin position="314"/>
        <end position="366"/>
    </location>
</feature>
<comment type="subcellular location">
    <subcellularLocation>
        <location evidence="2">Membrane</location>
        <topology evidence="2">Peripheral membrane protein</topology>
    </subcellularLocation>
    <subcellularLocation>
        <location evidence="1">Nucleus</location>
    </subcellularLocation>
    <subcellularLocation>
        <location evidence="3">Secreted</location>
        <location evidence="3">Cell wall</location>
    </subcellularLocation>
</comment>
<keyword evidence="8" id="KW-0472">Membrane</keyword>
<name>A0ABQ8B4S8_BRANA</name>
<evidence type="ECO:0000313" key="17">
    <source>
        <dbReference type="Proteomes" id="UP000824890"/>
    </source>
</evidence>
<evidence type="ECO:0000256" key="8">
    <source>
        <dbReference type="ARBA" id="ARBA00023136"/>
    </source>
</evidence>
<dbReference type="EMBL" id="JAGKQM010000012">
    <property type="protein sequence ID" value="KAH0899804.1"/>
    <property type="molecule type" value="Genomic_DNA"/>
</dbReference>
<comment type="similarity">
    <text evidence="4">Belongs to the expansin family. Expansin A subfamily.</text>
</comment>
<sequence length="561" mass="63213">MDPVISSLLLHVLAYSICVQGFYRRGGHHPGGHGGPWINAHATFYGGGDASGTMGGACGYGNLYGQGYGIETAALSTALFDNGLSCGACFELKCVNDPKWCIQGRSIVVTATNFCPPGGACDPPNHHFDLSQPIYEHIALYKSGIIPVMYRRVRCRRRGGIRFTINGHSYFNLVLVTNVGGAGDVHSVSMRGSRSRWQLMSRNWGQNWQSNSYLNGQSLSFVVTTSDRRSVVSYNVAPPSWSFGQTYIGGQFRDQEKGYMDVSCFQEYPFDLHCRGAFNGFGENNAVELSNKRSILKESDEFKKKKKKKQRGSSRVCSRGHWRVSEDSQLMELVSACGPQNWNHIAEKMQGRRTGKSCRLRWFNQLDPRINKRAFSVEEEERLLAAHRAFGNKWAMIAKLFNRRTDNALKNHWHVLMARKLRQQSTSYLRRINESSYNPTSDHKTFTLPHGIVDDEDMNLEKKSWKTLKEEYTTNLKAQYLQEEYCSLRMPMQGPHHHSPTFPADSLALTLHVSIQEPSLSPSLSSSSCAEHRVVARYFETTKPPAFIDFLGVGHQSPNKT</sequence>
<dbReference type="SUPFAM" id="SSF49590">
    <property type="entry name" value="PHL pollen allergen"/>
    <property type="match status" value="1"/>
</dbReference>
<evidence type="ECO:0000313" key="16">
    <source>
        <dbReference type="EMBL" id="KAH0899804.1"/>
    </source>
</evidence>
<evidence type="ECO:0000256" key="10">
    <source>
        <dbReference type="ARBA" id="ARBA00023316"/>
    </source>
</evidence>
<evidence type="ECO:0000256" key="6">
    <source>
        <dbReference type="ARBA" id="ARBA00022525"/>
    </source>
</evidence>
<dbReference type="InterPro" id="IPR007112">
    <property type="entry name" value="Expansin/allergen_DPBB_dom"/>
</dbReference>
<accession>A0ABQ8B4S8</accession>
<gene>
    <name evidence="16" type="ORF">HID58_049372</name>
</gene>
<dbReference type="CDD" id="cd00167">
    <property type="entry name" value="SANT"/>
    <property type="match status" value="2"/>
</dbReference>
<keyword evidence="7 11" id="KW-0732">Signal</keyword>
<dbReference type="Gene3D" id="2.60.40.760">
    <property type="entry name" value="Expansin, cellulose-binding-like domain"/>
    <property type="match status" value="1"/>
</dbReference>
<keyword evidence="6" id="KW-0964">Secreted</keyword>
<evidence type="ECO:0000256" key="4">
    <source>
        <dbReference type="ARBA" id="ARBA00005392"/>
    </source>
</evidence>
<dbReference type="InterPro" id="IPR001005">
    <property type="entry name" value="SANT/Myb"/>
</dbReference>
<reference evidence="16 17" key="1">
    <citation type="submission" date="2021-05" db="EMBL/GenBank/DDBJ databases">
        <title>Genome Assembly of Synthetic Allotetraploid Brassica napus Reveals Homoeologous Exchanges between Subgenomes.</title>
        <authorList>
            <person name="Davis J.T."/>
        </authorList>
    </citation>
    <scope>NUCLEOTIDE SEQUENCE [LARGE SCALE GENOMIC DNA]</scope>
    <source>
        <strain evidence="17">cv. Da-Ae</strain>
        <tissue evidence="16">Seedling</tissue>
    </source>
</reference>
<keyword evidence="9" id="KW-0539">Nucleus</keyword>
<dbReference type="PROSITE" id="PS51294">
    <property type="entry name" value="HTH_MYB"/>
    <property type="match status" value="2"/>
</dbReference>
<evidence type="ECO:0000259" key="14">
    <source>
        <dbReference type="PROSITE" id="PS50843"/>
    </source>
</evidence>
<feature type="domain" description="Expansin-like EG45" evidence="13">
    <location>
        <begin position="55"/>
        <end position="160"/>
    </location>
</feature>
<dbReference type="InterPro" id="IPR002963">
    <property type="entry name" value="Expansin"/>
</dbReference>
<dbReference type="SUPFAM" id="SSF50685">
    <property type="entry name" value="Barwin-like endoglucanases"/>
    <property type="match status" value="1"/>
</dbReference>
<feature type="domain" description="HTH myb-type" evidence="15">
    <location>
        <begin position="367"/>
        <end position="421"/>
    </location>
</feature>
<feature type="chain" id="PRO_5046064469" description="Expansin" evidence="11">
    <location>
        <begin position="22"/>
        <end position="561"/>
    </location>
</feature>